<dbReference type="PRINTS" id="PR00812">
    <property type="entry name" value="BCTERIALGSPF"/>
</dbReference>
<evidence type="ECO:0000256" key="4">
    <source>
        <dbReference type="ARBA" id="ARBA00022475"/>
    </source>
</evidence>
<evidence type="ECO:0000256" key="2">
    <source>
        <dbReference type="ARBA" id="ARBA00005745"/>
    </source>
</evidence>
<evidence type="ECO:0000256" key="7">
    <source>
        <dbReference type="ARBA" id="ARBA00022989"/>
    </source>
</evidence>
<reference evidence="12" key="1">
    <citation type="submission" date="2020-02" db="EMBL/GenBank/DDBJ databases">
        <authorList>
            <person name="Meier V. D."/>
        </authorList>
    </citation>
    <scope>NUCLEOTIDE SEQUENCE</scope>
    <source>
        <strain evidence="12">AVDCRST_MAG38</strain>
    </source>
</reference>
<proteinExistence type="inferred from homology"/>
<dbReference type="PANTHER" id="PTHR30012">
    <property type="entry name" value="GENERAL SECRETION PATHWAY PROTEIN"/>
    <property type="match status" value="1"/>
</dbReference>
<dbReference type="Gene3D" id="1.20.81.30">
    <property type="entry name" value="Type II secretion system (T2SS), domain F"/>
    <property type="match status" value="2"/>
</dbReference>
<accession>A0A6J4RAX4</accession>
<evidence type="ECO:0000256" key="9">
    <source>
        <dbReference type="RuleBase" id="RU003923"/>
    </source>
</evidence>
<evidence type="ECO:0000256" key="8">
    <source>
        <dbReference type="ARBA" id="ARBA00023136"/>
    </source>
</evidence>
<keyword evidence="5" id="KW-0997">Cell inner membrane</keyword>
<keyword evidence="7 10" id="KW-1133">Transmembrane helix</keyword>
<keyword evidence="6 9" id="KW-0812">Transmembrane</keyword>
<protein>
    <submittedName>
        <fullName evidence="12">Type IV fimbrial assembly protein PilC</fullName>
    </submittedName>
</protein>
<keyword evidence="8 10" id="KW-0472">Membrane</keyword>
<feature type="transmembrane region" description="Helical" evidence="10">
    <location>
        <begin position="172"/>
        <end position="202"/>
    </location>
</feature>
<evidence type="ECO:0000256" key="3">
    <source>
        <dbReference type="ARBA" id="ARBA00022448"/>
    </source>
</evidence>
<dbReference type="InterPro" id="IPR001992">
    <property type="entry name" value="T2SS_GspF/T4SS_PilC_CS"/>
</dbReference>
<gene>
    <name evidence="12" type="ORF">AVDCRST_MAG38-507</name>
</gene>
<sequence length="405" mass="44413">MAATATYSYRAVDLTGNPHHGEITGGSKQAVSDELRTRGLVVQGLDEKKSGLNFDIRIGRRVKATELTVMTRQLATMVSSGMTLLRAFYVLEDQLENKHLRETIANVREDIEAGQTLSDALARHPKVFSPLYIAMVRAGESGGVLEESLERTADQLEKDDSLRRQVKAAMMYPSVVLAFAMLVLVALLTFIVPVFVGIFAEFGGELPLITKFTVALSYGLKHFWYAWIGGGAALFFGFRYWRRSDWGRPQWDRIRLKIPFKIGDTVQKIALARWSRTLSALYSAGVPILHAIEVTGQTAGNSVVEDAMSAVIESVKSGGTLAAPLKDAPIFPSMVAQMIAVGEETGGLDTMLTKVADFYEDEVAAAIKALTSIIEPVMIIFVGGIVGFIVIAMYMPMFKVYDTIQ</sequence>
<evidence type="ECO:0000256" key="5">
    <source>
        <dbReference type="ARBA" id="ARBA00022519"/>
    </source>
</evidence>
<name>A0A6J4RAX4_9ACTN</name>
<keyword evidence="4" id="KW-1003">Cell membrane</keyword>
<feature type="transmembrane region" description="Helical" evidence="10">
    <location>
        <begin position="377"/>
        <end position="395"/>
    </location>
</feature>
<evidence type="ECO:0000256" key="1">
    <source>
        <dbReference type="ARBA" id="ARBA00004429"/>
    </source>
</evidence>
<dbReference type="PROSITE" id="PS00874">
    <property type="entry name" value="T2SP_F"/>
    <property type="match status" value="1"/>
</dbReference>
<dbReference type="PANTHER" id="PTHR30012:SF0">
    <property type="entry name" value="TYPE II SECRETION SYSTEM PROTEIN F-RELATED"/>
    <property type="match status" value="1"/>
</dbReference>
<dbReference type="InterPro" id="IPR018076">
    <property type="entry name" value="T2SS_GspF_dom"/>
</dbReference>
<feature type="domain" description="Type II secretion system protein GspF" evidence="11">
    <location>
        <begin position="274"/>
        <end position="396"/>
    </location>
</feature>
<dbReference type="AlphaFoldDB" id="A0A6J4RAX4"/>
<dbReference type="EMBL" id="CADCVJ010000029">
    <property type="protein sequence ID" value="CAA9464007.1"/>
    <property type="molecule type" value="Genomic_DNA"/>
</dbReference>
<dbReference type="GO" id="GO:0009306">
    <property type="term" value="P:protein secretion"/>
    <property type="evidence" value="ECO:0007669"/>
    <property type="project" value="InterPro"/>
</dbReference>
<evidence type="ECO:0000256" key="6">
    <source>
        <dbReference type="ARBA" id="ARBA00022692"/>
    </source>
</evidence>
<dbReference type="FunFam" id="1.20.81.30:FF:000001">
    <property type="entry name" value="Type II secretion system protein F"/>
    <property type="match status" value="2"/>
</dbReference>
<organism evidence="12">
    <name type="scientific">uncultured Solirubrobacteraceae bacterium</name>
    <dbReference type="NCBI Taxonomy" id="1162706"/>
    <lineage>
        <taxon>Bacteria</taxon>
        <taxon>Bacillati</taxon>
        <taxon>Actinomycetota</taxon>
        <taxon>Thermoleophilia</taxon>
        <taxon>Solirubrobacterales</taxon>
        <taxon>Solirubrobacteraceae</taxon>
        <taxon>environmental samples</taxon>
    </lineage>
</organism>
<dbReference type="InterPro" id="IPR003004">
    <property type="entry name" value="GspF/PilC"/>
</dbReference>
<evidence type="ECO:0000256" key="10">
    <source>
        <dbReference type="SAM" id="Phobius"/>
    </source>
</evidence>
<evidence type="ECO:0000259" key="11">
    <source>
        <dbReference type="Pfam" id="PF00482"/>
    </source>
</evidence>
<evidence type="ECO:0000313" key="12">
    <source>
        <dbReference type="EMBL" id="CAA9464007.1"/>
    </source>
</evidence>
<dbReference type="Pfam" id="PF00482">
    <property type="entry name" value="T2SSF"/>
    <property type="match status" value="2"/>
</dbReference>
<dbReference type="GO" id="GO:0005886">
    <property type="term" value="C:plasma membrane"/>
    <property type="evidence" value="ECO:0007669"/>
    <property type="project" value="UniProtKB-SubCell"/>
</dbReference>
<comment type="subcellular location">
    <subcellularLocation>
        <location evidence="1">Cell inner membrane</location>
        <topology evidence="1">Multi-pass membrane protein</topology>
    </subcellularLocation>
    <subcellularLocation>
        <location evidence="9">Cell membrane</location>
        <topology evidence="9">Multi-pass membrane protein</topology>
    </subcellularLocation>
</comment>
<keyword evidence="3 9" id="KW-0813">Transport</keyword>
<comment type="similarity">
    <text evidence="2 9">Belongs to the GSP F family.</text>
</comment>
<feature type="domain" description="Type II secretion system protein GspF" evidence="11">
    <location>
        <begin position="71"/>
        <end position="193"/>
    </location>
</feature>
<feature type="transmembrane region" description="Helical" evidence="10">
    <location>
        <begin position="222"/>
        <end position="241"/>
    </location>
</feature>
<dbReference type="InterPro" id="IPR042094">
    <property type="entry name" value="T2SS_GspF_sf"/>
</dbReference>